<dbReference type="SFLD" id="SFLDG00358">
    <property type="entry name" value="Main_(cytGST)"/>
    <property type="match status" value="1"/>
</dbReference>
<dbReference type="CDD" id="cd03053">
    <property type="entry name" value="GST_N_Phi"/>
    <property type="match status" value="1"/>
</dbReference>
<sequence length="214" mass="24209">MMATKLYGHPLLVPTRRVALCLEEKGLQYEFVLVDLSTGQQKKEPFISINPFGQVPALEDGELKLFESRAITQYIAHAYPDMGEPLVPKDPYKMAIVSVWTEVGSQRFEVVAYKLIYELVIKPKLGKVTNHGVVDQHQEKLAPVLDIYETRLSISKYLGGDEFSLADLHHIPIVYDLLGTEIKALFDARPKVSAWCDDILARPSWQKVVQAMQI</sequence>
<dbReference type="PROSITE" id="PS50404">
    <property type="entry name" value="GST_NTER"/>
    <property type="match status" value="1"/>
</dbReference>
<accession>A0A5A7PRE9</accession>
<evidence type="ECO:0000256" key="3">
    <source>
        <dbReference type="ARBA" id="ARBA00022679"/>
    </source>
</evidence>
<dbReference type="SUPFAM" id="SSF47616">
    <property type="entry name" value="GST C-terminal domain-like"/>
    <property type="match status" value="1"/>
</dbReference>
<evidence type="ECO:0000256" key="4">
    <source>
        <dbReference type="ARBA" id="ARBA00047960"/>
    </source>
</evidence>
<dbReference type="PROSITE" id="PS50405">
    <property type="entry name" value="GST_CTER"/>
    <property type="match status" value="1"/>
</dbReference>
<dbReference type="PANTHER" id="PTHR43900">
    <property type="entry name" value="GLUTATHIONE S-TRANSFERASE RHO"/>
    <property type="match status" value="1"/>
</dbReference>
<dbReference type="Gene3D" id="3.40.30.10">
    <property type="entry name" value="Glutaredoxin"/>
    <property type="match status" value="1"/>
</dbReference>
<dbReference type="InterPro" id="IPR010987">
    <property type="entry name" value="Glutathione-S-Trfase_C-like"/>
</dbReference>
<dbReference type="InterPro" id="IPR036282">
    <property type="entry name" value="Glutathione-S-Trfase_C_sf"/>
</dbReference>
<dbReference type="InterPro" id="IPR004045">
    <property type="entry name" value="Glutathione_S-Trfase_N"/>
</dbReference>
<dbReference type="GO" id="GO:0043295">
    <property type="term" value="F:glutathione binding"/>
    <property type="evidence" value="ECO:0007669"/>
    <property type="project" value="TreeGrafter"/>
</dbReference>
<gene>
    <name evidence="8" type="ORF">STAS_11488</name>
</gene>
<dbReference type="GO" id="GO:0005737">
    <property type="term" value="C:cytoplasm"/>
    <property type="evidence" value="ECO:0007669"/>
    <property type="project" value="TreeGrafter"/>
</dbReference>
<dbReference type="InterPro" id="IPR040079">
    <property type="entry name" value="Glutathione_S-Trfase"/>
</dbReference>
<evidence type="ECO:0000259" key="7">
    <source>
        <dbReference type="PROSITE" id="PS50405"/>
    </source>
</evidence>
<comment type="catalytic activity">
    <reaction evidence="4">
        <text>RX + glutathione = an S-substituted glutathione + a halide anion + H(+)</text>
        <dbReference type="Rhea" id="RHEA:16437"/>
        <dbReference type="ChEBI" id="CHEBI:15378"/>
        <dbReference type="ChEBI" id="CHEBI:16042"/>
        <dbReference type="ChEBI" id="CHEBI:17792"/>
        <dbReference type="ChEBI" id="CHEBI:57925"/>
        <dbReference type="ChEBI" id="CHEBI:90779"/>
        <dbReference type="EC" id="2.5.1.18"/>
    </reaction>
</comment>
<comment type="caution">
    <text evidence="8">The sequence shown here is derived from an EMBL/GenBank/DDBJ whole genome shotgun (WGS) entry which is preliminary data.</text>
</comment>
<dbReference type="PANTHER" id="PTHR43900:SF47">
    <property type="entry name" value="GLUTATHIONE S-TRANSFERASE F6-RELATED"/>
    <property type="match status" value="1"/>
</dbReference>
<dbReference type="GO" id="GO:0009407">
    <property type="term" value="P:toxin catabolic process"/>
    <property type="evidence" value="ECO:0007669"/>
    <property type="project" value="UniProtKB-ARBA"/>
</dbReference>
<dbReference type="CDD" id="cd03187">
    <property type="entry name" value="GST_C_Phi"/>
    <property type="match status" value="1"/>
</dbReference>
<protein>
    <recommendedName>
        <fullName evidence="2">glutathione transferase</fullName>
        <ecNumber evidence="2">2.5.1.18</ecNumber>
    </recommendedName>
    <alternativeName>
        <fullName evidence="5">GST class-phi</fullName>
    </alternativeName>
</protein>
<dbReference type="OrthoDB" id="422574at2759"/>
<dbReference type="AlphaFoldDB" id="A0A5A7PRE9"/>
<evidence type="ECO:0000256" key="1">
    <source>
        <dbReference type="ARBA" id="ARBA00010128"/>
    </source>
</evidence>
<dbReference type="FunFam" id="1.20.1050.10:FF:000004">
    <property type="entry name" value="Glutathione S-transferase F2"/>
    <property type="match status" value="1"/>
</dbReference>
<keyword evidence="3 8" id="KW-0808">Transferase</keyword>
<feature type="domain" description="GST C-terminal" evidence="7">
    <location>
        <begin position="90"/>
        <end position="214"/>
    </location>
</feature>
<dbReference type="Pfam" id="PF02798">
    <property type="entry name" value="GST_N"/>
    <property type="match status" value="1"/>
</dbReference>
<comment type="similarity">
    <text evidence="1">Belongs to the GST superfamily. Phi family.</text>
</comment>
<name>A0A5A7PRE9_STRAF</name>
<evidence type="ECO:0000256" key="5">
    <source>
        <dbReference type="ARBA" id="ARBA00081070"/>
    </source>
</evidence>
<dbReference type="GO" id="GO:0006749">
    <property type="term" value="P:glutathione metabolic process"/>
    <property type="evidence" value="ECO:0007669"/>
    <property type="project" value="TreeGrafter"/>
</dbReference>
<dbReference type="SFLD" id="SFLDS00019">
    <property type="entry name" value="Glutathione_Transferase_(cytos"/>
    <property type="match status" value="1"/>
</dbReference>
<dbReference type="InterPro" id="IPR036249">
    <property type="entry name" value="Thioredoxin-like_sf"/>
</dbReference>
<dbReference type="Pfam" id="PF00043">
    <property type="entry name" value="GST_C"/>
    <property type="match status" value="1"/>
</dbReference>
<dbReference type="InterPro" id="IPR004046">
    <property type="entry name" value="GST_C"/>
</dbReference>
<dbReference type="GO" id="GO:0004364">
    <property type="term" value="F:glutathione transferase activity"/>
    <property type="evidence" value="ECO:0007669"/>
    <property type="project" value="UniProtKB-EC"/>
</dbReference>
<dbReference type="FunFam" id="3.40.30.10:FF:000016">
    <property type="entry name" value="Glutathione S-transferase F2"/>
    <property type="match status" value="1"/>
</dbReference>
<dbReference type="Proteomes" id="UP000325081">
    <property type="component" value="Unassembled WGS sequence"/>
</dbReference>
<dbReference type="EC" id="2.5.1.18" evidence="2"/>
<dbReference type="InterPro" id="IPR034347">
    <property type="entry name" value="GST_Phi_C"/>
</dbReference>
<dbReference type="SUPFAM" id="SSF52833">
    <property type="entry name" value="Thioredoxin-like"/>
    <property type="match status" value="1"/>
</dbReference>
<evidence type="ECO:0000259" key="6">
    <source>
        <dbReference type="PROSITE" id="PS50404"/>
    </source>
</evidence>
<evidence type="ECO:0000256" key="2">
    <source>
        <dbReference type="ARBA" id="ARBA00012452"/>
    </source>
</evidence>
<evidence type="ECO:0000313" key="8">
    <source>
        <dbReference type="EMBL" id="GER35226.1"/>
    </source>
</evidence>
<dbReference type="Gene3D" id="1.20.1050.10">
    <property type="match status" value="1"/>
</dbReference>
<dbReference type="EMBL" id="BKCP01004960">
    <property type="protein sequence ID" value="GER35226.1"/>
    <property type="molecule type" value="Genomic_DNA"/>
</dbReference>
<evidence type="ECO:0000313" key="9">
    <source>
        <dbReference type="Proteomes" id="UP000325081"/>
    </source>
</evidence>
<keyword evidence="9" id="KW-1185">Reference proteome</keyword>
<reference evidence="9" key="1">
    <citation type="journal article" date="2019" name="Curr. Biol.">
        <title>Genome Sequence of Striga asiatica Provides Insight into the Evolution of Plant Parasitism.</title>
        <authorList>
            <person name="Yoshida S."/>
            <person name="Kim S."/>
            <person name="Wafula E.K."/>
            <person name="Tanskanen J."/>
            <person name="Kim Y.M."/>
            <person name="Honaas L."/>
            <person name="Yang Z."/>
            <person name="Spallek T."/>
            <person name="Conn C.E."/>
            <person name="Ichihashi Y."/>
            <person name="Cheong K."/>
            <person name="Cui S."/>
            <person name="Der J.P."/>
            <person name="Gundlach H."/>
            <person name="Jiao Y."/>
            <person name="Hori C."/>
            <person name="Ishida J.K."/>
            <person name="Kasahara H."/>
            <person name="Kiba T."/>
            <person name="Kim M.S."/>
            <person name="Koo N."/>
            <person name="Laohavisit A."/>
            <person name="Lee Y.H."/>
            <person name="Lumba S."/>
            <person name="McCourt P."/>
            <person name="Mortimer J.C."/>
            <person name="Mutuku J.M."/>
            <person name="Nomura T."/>
            <person name="Sasaki-Sekimoto Y."/>
            <person name="Seto Y."/>
            <person name="Wang Y."/>
            <person name="Wakatake T."/>
            <person name="Sakakibara H."/>
            <person name="Demura T."/>
            <person name="Yamaguchi S."/>
            <person name="Yoneyama K."/>
            <person name="Manabe R.I."/>
            <person name="Nelson D.C."/>
            <person name="Schulman A.H."/>
            <person name="Timko M.P."/>
            <person name="dePamphilis C.W."/>
            <person name="Choi D."/>
            <person name="Shirasu K."/>
        </authorList>
    </citation>
    <scope>NUCLEOTIDE SEQUENCE [LARGE SCALE GENOMIC DNA]</scope>
    <source>
        <strain evidence="9">cv. UVA1</strain>
    </source>
</reference>
<feature type="domain" description="GST N-terminal" evidence="6">
    <location>
        <begin position="2"/>
        <end position="83"/>
    </location>
</feature>
<proteinExistence type="inferred from homology"/>
<organism evidence="8 9">
    <name type="scientific">Striga asiatica</name>
    <name type="common">Asiatic witchweed</name>
    <name type="synonym">Buchnera asiatica</name>
    <dbReference type="NCBI Taxonomy" id="4170"/>
    <lineage>
        <taxon>Eukaryota</taxon>
        <taxon>Viridiplantae</taxon>
        <taxon>Streptophyta</taxon>
        <taxon>Embryophyta</taxon>
        <taxon>Tracheophyta</taxon>
        <taxon>Spermatophyta</taxon>
        <taxon>Magnoliopsida</taxon>
        <taxon>eudicotyledons</taxon>
        <taxon>Gunneridae</taxon>
        <taxon>Pentapetalae</taxon>
        <taxon>asterids</taxon>
        <taxon>lamiids</taxon>
        <taxon>Lamiales</taxon>
        <taxon>Orobanchaceae</taxon>
        <taxon>Buchnereae</taxon>
        <taxon>Striga</taxon>
    </lineage>
</organism>